<dbReference type="EMBL" id="QWVS01000002">
    <property type="protein sequence ID" value="RID89021.1"/>
    <property type="molecule type" value="Genomic_DNA"/>
</dbReference>
<comment type="caution">
    <text evidence="1">The sequence shown here is derived from an EMBL/GenBank/DDBJ whole genome shotgun (WGS) entry which is preliminary data.</text>
</comment>
<dbReference type="AlphaFoldDB" id="A0A398BJ30"/>
<accession>A0A398BJ30</accession>
<name>A0A398BJ30_9BACI</name>
<protein>
    <submittedName>
        <fullName evidence="1">Uncharacterized protein</fullName>
    </submittedName>
</protein>
<gene>
    <name evidence="1" type="ORF">D1953_00130</name>
</gene>
<organism evidence="1 2">
    <name type="scientific">Peribacillus asahii</name>
    <dbReference type="NCBI Taxonomy" id="228899"/>
    <lineage>
        <taxon>Bacteria</taxon>
        <taxon>Bacillati</taxon>
        <taxon>Bacillota</taxon>
        <taxon>Bacilli</taxon>
        <taxon>Bacillales</taxon>
        <taxon>Bacillaceae</taxon>
        <taxon>Peribacillus</taxon>
    </lineage>
</organism>
<dbReference type="Proteomes" id="UP000266016">
    <property type="component" value="Unassembled WGS sequence"/>
</dbReference>
<reference evidence="1 2" key="1">
    <citation type="submission" date="2018-08" db="EMBL/GenBank/DDBJ databases">
        <title>Bacillus jemisoniae sp. nov., Bacillus chryseoplanitiae sp. nov., Bacillus resnikiae sp. nov., and Bacillus frankliniae sp. nov., isolated from Viking spacecraft and associated surfaces.</title>
        <authorList>
            <person name="Seuylemezian A."/>
            <person name="Vaishampayan P."/>
        </authorList>
    </citation>
    <scope>NUCLEOTIDE SEQUENCE [LARGE SCALE GENOMIC DNA]</scope>
    <source>
        <strain evidence="1 2">MA001</strain>
    </source>
</reference>
<keyword evidence="2" id="KW-1185">Reference proteome</keyword>
<evidence type="ECO:0000313" key="2">
    <source>
        <dbReference type="Proteomes" id="UP000266016"/>
    </source>
</evidence>
<evidence type="ECO:0000313" key="1">
    <source>
        <dbReference type="EMBL" id="RID89021.1"/>
    </source>
</evidence>
<sequence length="93" mass="10619">MGVNKATLIKWGSGVKLETINRYALELEPLQEKYYVSKKKRIGLFGEQLVRLKEGFAARDLSEISTEKLYDITMKTAASLKRGVTPNHFKRSE</sequence>
<proteinExistence type="predicted"/>